<keyword evidence="8 12" id="KW-0862">Zinc</keyword>
<evidence type="ECO:0000256" key="4">
    <source>
        <dbReference type="ARBA" id="ARBA00022695"/>
    </source>
</evidence>
<dbReference type="AlphaFoldDB" id="A0A2U1E291"/>
<dbReference type="SMART" id="SM00400">
    <property type="entry name" value="ZnF_CHCC"/>
    <property type="match status" value="1"/>
</dbReference>
<dbReference type="Gene3D" id="3.40.1360.10">
    <property type="match status" value="1"/>
</dbReference>
<evidence type="ECO:0000256" key="3">
    <source>
        <dbReference type="ARBA" id="ARBA00022679"/>
    </source>
</evidence>
<evidence type="ECO:0000259" key="15">
    <source>
        <dbReference type="PROSITE" id="PS50880"/>
    </source>
</evidence>
<dbReference type="InterPro" id="IPR050219">
    <property type="entry name" value="DnaG_primase"/>
</dbReference>
<dbReference type="InterPro" id="IPR013264">
    <property type="entry name" value="DNAG_N"/>
</dbReference>
<comment type="subunit">
    <text evidence="12">Monomer. Interacts with DnaB.</text>
</comment>
<name>A0A2U1E291_9FIRM</name>
<comment type="caution">
    <text evidence="16">The sequence shown here is derived from an EMBL/GenBank/DDBJ whole genome shotgun (WGS) entry which is preliminary data.</text>
</comment>
<evidence type="ECO:0000256" key="1">
    <source>
        <dbReference type="ARBA" id="ARBA00022478"/>
    </source>
</evidence>
<keyword evidence="1 12" id="KW-0240">DNA-directed RNA polymerase</keyword>
<dbReference type="Gene3D" id="3.90.980.10">
    <property type="entry name" value="DNA primase, catalytic core, N-terminal domain"/>
    <property type="match status" value="1"/>
</dbReference>
<evidence type="ECO:0000256" key="8">
    <source>
        <dbReference type="ARBA" id="ARBA00022833"/>
    </source>
</evidence>
<proteinExistence type="inferred from homology"/>
<dbReference type="RefSeq" id="WP_116480345.1">
    <property type="nucleotide sequence ID" value="NZ_QEKV01000007.1"/>
</dbReference>
<dbReference type="InterPro" id="IPR030846">
    <property type="entry name" value="DnaG_bac"/>
</dbReference>
<organism evidence="16 17">
    <name type="scientific">Ezakiella coagulans</name>
    <dbReference type="NCBI Taxonomy" id="46507"/>
    <lineage>
        <taxon>Bacteria</taxon>
        <taxon>Bacillati</taxon>
        <taxon>Bacillota</taxon>
        <taxon>Tissierellia</taxon>
        <taxon>Ezakiella</taxon>
    </lineage>
</organism>
<evidence type="ECO:0000256" key="6">
    <source>
        <dbReference type="ARBA" id="ARBA00022723"/>
    </source>
</evidence>
<gene>
    <name evidence="12" type="primary">dnaG</name>
    <name evidence="16" type="ORF">C7381_10766</name>
</gene>
<accession>A0A2U1E291</accession>
<dbReference type="Gene3D" id="1.10.860.10">
    <property type="entry name" value="DNAb Helicase, Chain A"/>
    <property type="match status" value="1"/>
</dbReference>
<keyword evidence="3 12" id="KW-0808">Transferase</keyword>
<protein>
    <recommendedName>
        <fullName evidence="12 13">DNA primase</fullName>
        <ecNumber evidence="12">2.7.7.101</ecNumber>
    </recommendedName>
</protein>
<dbReference type="EMBL" id="QEKV01000007">
    <property type="protein sequence ID" value="PVY94070.1"/>
    <property type="molecule type" value="Genomic_DNA"/>
</dbReference>
<keyword evidence="2 12" id="KW-0639">Primosome</keyword>
<dbReference type="PROSITE" id="PS50880">
    <property type="entry name" value="TOPRIM"/>
    <property type="match status" value="1"/>
</dbReference>
<dbReference type="InterPro" id="IPR006295">
    <property type="entry name" value="DNA_primase_DnaG"/>
</dbReference>
<dbReference type="SMART" id="SM00493">
    <property type="entry name" value="TOPRIM"/>
    <property type="match status" value="1"/>
</dbReference>
<dbReference type="InterPro" id="IPR002694">
    <property type="entry name" value="Znf_CHC2"/>
</dbReference>
<dbReference type="EC" id="2.7.7.101" evidence="12"/>
<dbReference type="GO" id="GO:0005737">
    <property type="term" value="C:cytoplasm"/>
    <property type="evidence" value="ECO:0007669"/>
    <property type="project" value="TreeGrafter"/>
</dbReference>
<dbReference type="GO" id="GO:0006269">
    <property type="term" value="P:DNA replication, synthesis of primer"/>
    <property type="evidence" value="ECO:0007669"/>
    <property type="project" value="UniProtKB-UniRule"/>
</dbReference>
<dbReference type="Pfam" id="PF13155">
    <property type="entry name" value="Toprim_2"/>
    <property type="match status" value="1"/>
</dbReference>
<dbReference type="Gene3D" id="3.90.580.10">
    <property type="entry name" value="Zinc finger, CHC2-type domain"/>
    <property type="match status" value="1"/>
</dbReference>
<keyword evidence="5 12" id="KW-0235">DNA replication</keyword>
<keyword evidence="9" id="KW-0460">Magnesium</keyword>
<dbReference type="GO" id="GO:1990077">
    <property type="term" value="C:primosome complex"/>
    <property type="evidence" value="ECO:0007669"/>
    <property type="project" value="UniProtKB-KW"/>
</dbReference>
<reference evidence="16 17" key="1">
    <citation type="submission" date="2018-04" db="EMBL/GenBank/DDBJ databases">
        <title>Genomic Encyclopedia of Type Strains, Phase IV (KMG-IV): sequencing the most valuable type-strain genomes for metagenomic binning, comparative biology and taxonomic classification.</title>
        <authorList>
            <person name="Goeker M."/>
        </authorList>
    </citation>
    <scope>NUCLEOTIDE SEQUENCE [LARGE SCALE GENOMIC DNA]</scope>
    <source>
        <strain evidence="16 17">DSM 20705</strain>
    </source>
</reference>
<evidence type="ECO:0000256" key="10">
    <source>
        <dbReference type="ARBA" id="ARBA00023125"/>
    </source>
</evidence>
<dbReference type="InterPro" id="IPR016136">
    <property type="entry name" value="DNA_helicase_N/primase_C"/>
</dbReference>
<dbReference type="NCBIfam" id="TIGR01391">
    <property type="entry name" value="dnaG"/>
    <property type="match status" value="1"/>
</dbReference>
<dbReference type="SUPFAM" id="SSF57783">
    <property type="entry name" value="Zinc beta-ribbon"/>
    <property type="match status" value="1"/>
</dbReference>
<dbReference type="CDD" id="cd03364">
    <property type="entry name" value="TOPRIM_DnaG_primases"/>
    <property type="match status" value="1"/>
</dbReference>
<feature type="zinc finger region" description="CHC2-type" evidence="12 14">
    <location>
        <begin position="38"/>
        <end position="62"/>
    </location>
</feature>
<dbReference type="SUPFAM" id="SSF56731">
    <property type="entry name" value="DNA primase core"/>
    <property type="match status" value="1"/>
</dbReference>
<dbReference type="GO" id="GO:0000428">
    <property type="term" value="C:DNA-directed RNA polymerase complex"/>
    <property type="evidence" value="ECO:0007669"/>
    <property type="project" value="UniProtKB-KW"/>
</dbReference>
<dbReference type="FunFam" id="3.90.580.10:FF:000001">
    <property type="entry name" value="DNA primase"/>
    <property type="match status" value="1"/>
</dbReference>
<evidence type="ECO:0000256" key="5">
    <source>
        <dbReference type="ARBA" id="ARBA00022705"/>
    </source>
</evidence>
<dbReference type="HAMAP" id="MF_00974">
    <property type="entry name" value="DNA_primase_DnaG"/>
    <property type="match status" value="1"/>
</dbReference>
<evidence type="ECO:0000256" key="12">
    <source>
        <dbReference type="HAMAP-Rule" id="MF_00974"/>
    </source>
</evidence>
<dbReference type="Proteomes" id="UP000245793">
    <property type="component" value="Unassembled WGS sequence"/>
</dbReference>
<dbReference type="InterPro" id="IPR034151">
    <property type="entry name" value="TOPRIM_DnaG_bac"/>
</dbReference>
<comment type="domain">
    <text evidence="12">Contains an N-terminal zinc-binding domain, a central core domain that contains the primase activity, and a C-terminal DnaB-binding domain.</text>
</comment>
<dbReference type="Pfam" id="PF08275">
    <property type="entry name" value="DNAG_N"/>
    <property type="match status" value="1"/>
</dbReference>
<comment type="similarity">
    <text evidence="12 13">Belongs to the DnaG primase family.</text>
</comment>
<dbReference type="PANTHER" id="PTHR30313:SF2">
    <property type="entry name" value="DNA PRIMASE"/>
    <property type="match status" value="1"/>
</dbReference>
<dbReference type="InterPro" id="IPR019475">
    <property type="entry name" value="DNA_primase_DnaB-bd"/>
</dbReference>
<feature type="domain" description="Toprim" evidence="15">
    <location>
        <begin position="251"/>
        <end position="332"/>
    </location>
</feature>
<evidence type="ECO:0000313" key="17">
    <source>
        <dbReference type="Proteomes" id="UP000245793"/>
    </source>
</evidence>
<dbReference type="GO" id="GO:0008270">
    <property type="term" value="F:zinc ion binding"/>
    <property type="evidence" value="ECO:0007669"/>
    <property type="project" value="UniProtKB-UniRule"/>
</dbReference>
<keyword evidence="11 12" id="KW-0804">Transcription</keyword>
<evidence type="ECO:0000256" key="9">
    <source>
        <dbReference type="ARBA" id="ARBA00022842"/>
    </source>
</evidence>
<keyword evidence="4 12" id="KW-0548">Nucleotidyltransferase</keyword>
<sequence>MFVSDTKIEEIKDAVDIVDLIGSYVSLIKRGRNYVGLCPFHNEKTPSFSVNPDGHYFKCFGCGKSGDAITFLQEYEGLDFNEAIKELAEKAHIDLGNAEFESKKADYSIYYDINREAALYFMENIKVDKSAISYLKNRNINLNSVLEFGIGFALDSWDGLIKHLTEKGFSIADIEAANLIQKSEKRGTYYDLFRKRLIFPILDLKSRVVGFSGRIVGDGEPKYYNSRDSVIFKKGNLLFGLNLVQKKSDRSRIMLVEGNIDVVKLHQMGIDYVVAALGTAFTDRQATLLKRYGKEVYLCLDGDFAGQKATVRDIEILRNIGVVPKIVVIPDNMDPDEFIDKFGKDKFDGLLKDAISAFDFTVMYYKHDLDIDRRDDFIEFIRRVSGLIKSIPSKVEQSIYVEDISKKYNIDKTLLMEELSKNNEVFVASAYDVSSYTIPKASNKFIKILIGYIITDKVFAVEAEKLNVLNYINNKSYSDLIKRICREYETKEKIEVEEFTKSLIKENELGENLVKSMLSHNEISEPTINYFHDVIEGIRKEYISDKKDVLNKKIESATNDKNYDLVVELLKELDSLSEMDGD</sequence>
<dbReference type="GO" id="GO:0003899">
    <property type="term" value="F:DNA-directed RNA polymerase activity"/>
    <property type="evidence" value="ECO:0007669"/>
    <property type="project" value="UniProtKB-UniRule"/>
</dbReference>
<keyword evidence="7 12" id="KW-0863">Zinc-finger</keyword>
<dbReference type="PANTHER" id="PTHR30313">
    <property type="entry name" value="DNA PRIMASE"/>
    <property type="match status" value="1"/>
</dbReference>
<evidence type="ECO:0000256" key="13">
    <source>
        <dbReference type="PIRNR" id="PIRNR002811"/>
    </source>
</evidence>
<evidence type="ECO:0000256" key="2">
    <source>
        <dbReference type="ARBA" id="ARBA00022515"/>
    </source>
</evidence>
<dbReference type="GO" id="GO:0003677">
    <property type="term" value="F:DNA binding"/>
    <property type="evidence" value="ECO:0007669"/>
    <property type="project" value="UniProtKB-KW"/>
</dbReference>
<dbReference type="PIRSF" id="PIRSF002811">
    <property type="entry name" value="DnaG"/>
    <property type="match status" value="1"/>
</dbReference>
<keyword evidence="6 12" id="KW-0479">Metal-binding</keyword>
<dbReference type="InterPro" id="IPR006171">
    <property type="entry name" value="TOPRIM_dom"/>
</dbReference>
<comment type="cofactor">
    <cofactor evidence="12 13 14">
        <name>Zn(2+)</name>
        <dbReference type="ChEBI" id="CHEBI:29105"/>
    </cofactor>
    <text evidence="12 13 14">Binds 1 zinc ion per monomer.</text>
</comment>
<comment type="catalytic activity">
    <reaction evidence="12">
        <text>ssDNA + n NTP = ssDNA/pppN(pN)n-1 hybrid + (n-1) diphosphate.</text>
        <dbReference type="EC" id="2.7.7.101"/>
    </reaction>
</comment>
<evidence type="ECO:0000256" key="14">
    <source>
        <dbReference type="PIRSR" id="PIRSR002811-1"/>
    </source>
</evidence>
<dbReference type="InterPro" id="IPR036977">
    <property type="entry name" value="DNA_primase_Znf_CHC2"/>
</dbReference>
<dbReference type="Pfam" id="PF10410">
    <property type="entry name" value="DnaB_bind"/>
    <property type="match status" value="1"/>
</dbReference>
<dbReference type="Pfam" id="PF01807">
    <property type="entry name" value="Zn_ribbon_DnaG"/>
    <property type="match status" value="1"/>
</dbReference>
<evidence type="ECO:0000256" key="7">
    <source>
        <dbReference type="ARBA" id="ARBA00022771"/>
    </source>
</evidence>
<keyword evidence="10 12" id="KW-0238">DNA-binding</keyword>
<dbReference type="InterPro" id="IPR037068">
    <property type="entry name" value="DNA_primase_core_N_sf"/>
</dbReference>
<keyword evidence="17" id="KW-1185">Reference proteome</keyword>
<evidence type="ECO:0000256" key="11">
    <source>
        <dbReference type="ARBA" id="ARBA00023163"/>
    </source>
</evidence>
<comment type="function">
    <text evidence="12 13">RNA polymerase that catalyzes the synthesis of short RNA molecules used as primers for DNA polymerase during DNA replication.</text>
</comment>
<evidence type="ECO:0000313" key="16">
    <source>
        <dbReference type="EMBL" id="PVY94070.1"/>
    </source>
</evidence>